<feature type="transmembrane region" description="Helical" evidence="1">
    <location>
        <begin position="338"/>
        <end position="357"/>
    </location>
</feature>
<reference evidence="2 3" key="1">
    <citation type="submission" date="2019-02" db="EMBL/GenBank/DDBJ databases">
        <title>Halieaceae_genomes.</title>
        <authorList>
            <person name="Li S.-H."/>
        </authorList>
    </citation>
    <scope>NUCLEOTIDE SEQUENCE [LARGE SCALE GENOMIC DNA]</scope>
    <source>
        <strain evidence="2 3">JH123</strain>
    </source>
</reference>
<dbReference type="PRINTS" id="PR00702">
    <property type="entry name" value="ACRIFLAVINRP"/>
</dbReference>
<evidence type="ECO:0000256" key="1">
    <source>
        <dbReference type="SAM" id="Phobius"/>
    </source>
</evidence>
<dbReference type="InterPro" id="IPR001036">
    <property type="entry name" value="Acrflvin-R"/>
</dbReference>
<name>A0ABY6Q7Y5_9GAMM</name>
<accession>A0ABY6Q7Y5</accession>
<evidence type="ECO:0000313" key="2">
    <source>
        <dbReference type="EMBL" id="UZP74503.1"/>
    </source>
</evidence>
<proteinExistence type="predicted"/>
<keyword evidence="1" id="KW-0472">Membrane</keyword>
<feature type="transmembrane region" description="Helical" evidence="1">
    <location>
        <begin position="435"/>
        <end position="455"/>
    </location>
</feature>
<feature type="transmembrane region" description="Helical" evidence="1">
    <location>
        <begin position="21"/>
        <end position="42"/>
    </location>
</feature>
<sequence length="1033" mass="111243">MKTTLNNLAGAGLPSLGVKRPWLVTVMNLLIAIAGLVAMFAIEVRELPDVDEPVVNVRANFPGASPETMDAEVTRILEGAVARVSGVKEVNSNSEEGNTRIRAVFNPSSNVDRAAADVREAISRVQRQLPDSVEQLAVFKADEDAEEIMRVAVMAEGLSEQDLATVVERDVVPAFISLPGVADVPLFGSRRQILRVELDPGRLSTYGLTVTDVRAVLSQAPLDVPAGSFKTSDQTLLVRADAAVDSEADIGNLLLTDKVRLKDVARIAYTPDDATSIVRLNGQRILGVGIVRQAGSNTIQISEGAHKAVARFNAQRDDIKLQVISDEAVFINGAVTEVLRTLGFSVLIVILTIRLFSGSWRFTLVPAVAIPISLLGTLAASWVLGFSINILTLLALVLATGLIVDDAIVVLESIQRRQQRGEGTSASSVLGTQSVFFAVIATTMVLVAVFVPIAFLPGTSGRLFREFGLVLTVAVAISSFVALSLVPALMARLGKSEQIAKTDITQKPNILQRCYAFILTKALNYPWAAAVISVAIAGLAGSAFTQLESEILPTEDRGKINMFARGPAGVGLPYTERQADQIEAIFQPYLDSGVIDRLYSVAGRWDPNIIYLVGTLKPWEERDISQQDIAAEIQPKLSQLPGVTARVYGSNSLNMRGSWRGGIQFVLLGSDYEEIYAAARVYADAIRERLTSVSSPRIDYTPSQAQVAIRIDRERLADLNVSIDELAQTLRVMVDGVQVVDLNGGDQSIPVILKAGKKRIQGPSDLINLFVRSQDGQLIPLSSLVTVVEEGVPDELRRLYQRRSISIDMQTVEGVDLQTAVDDLNALAREVVPPSISVVPEGEAARLGESRRDSLYAYGLALLIVFLVLVAQFESLTSALVIMTIVPFGLAAAIFALFVTGISLNVYSQVGLVMLIGLIAKNGILLVEFADQQRDAGASVREAIENAANIRLRPIAMTLISTVLGALPLILSSGPGAEAREAVGWVVFGGLGLTAFFTLFLTPVIYLGVARFSKPRADSRQKLEQELEVAQEL</sequence>
<organism evidence="2 3">
    <name type="scientific">Candidatus Paraluminiphilus aquimaris</name>
    <dbReference type="NCBI Taxonomy" id="2518994"/>
    <lineage>
        <taxon>Bacteria</taxon>
        <taxon>Pseudomonadati</taxon>
        <taxon>Pseudomonadota</taxon>
        <taxon>Gammaproteobacteria</taxon>
        <taxon>Cellvibrionales</taxon>
        <taxon>Halieaceae</taxon>
        <taxon>Candidatus Paraluminiphilus</taxon>
    </lineage>
</organism>
<feature type="transmembrane region" description="Helical" evidence="1">
    <location>
        <begin position="522"/>
        <end position="544"/>
    </location>
</feature>
<feature type="transmembrane region" description="Helical" evidence="1">
    <location>
        <begin position="467"/>
        <end position="491"/>
    </location>
</feature>
<feature type="transmembrane region" description="Helical" evidence="1">
    <location>
        <begin position="855"/>
        <end position="873"/>
    </location>
</feature>
<evidence type="ECO:0000313" key="3">
    <source>
        <dbReference type="Proteomes" id="UP001317963"/>
    </source>
</evidence>
<dbReference type="SUPFAM" id="SSF82693">
    <property type="entry name" value="Multidrug efflux transporter AcrB pore domain, PN1, PN2, PC1 and PC2 subdomains"/>
    <property type="match status" value="3"/>
</dbReference>
<feature type="transmembrane region" description="Helical" evidence="1">
    <location>
        <begin position="983"/>
        <end position="1009"/>
    </location>
</feature>
<dbReference type="SUPFAM" id="SSF82866">
    <property type="entry name" value="Multidrug efflux transporter AcrB transmembrane domain"/>
    <property type="match status" value="2"/>
</dbReference>
<dbReference type="Gene3D" id="3.30.2090.10">
    <property type="entry name" value="Multidrug efflux transporter AcrB TolC docking domain, DN and DC subdomains"/>
    <property type="match status" value="2"/>
</dbReference>
<dbReference type="Gene3D" id="3.30.70.1430">
    <property type="entry name" value="Multidrug efflux transporter AcrB pore domain"/>
    <property type="match status" value="2"/>
</dbReference>
<dbReference type="Gene3D" id="1.20.1640.10">
    <property type="entry name" value="Multidrug efflux transporter AcrB transmembrane domain"/>
    <property type="match status" value="2"/>
</dbReference>
<dbReference type="InterPro" id="IPR027463">
    <property type="entry name" value="AcrB_DN_DC_subdom"/>
</dbReference>
<gene>
    <name evidence="2" type="ORF">E0F26_07000</name>
</gene>
<dbReference type="Pfam" id="PF00873">
    <property type="entry name" value="ACR_tran"/>
    <property type="match status" value="1"/>
</dbReference>
<feature type="transmembrane region" description="Helical" evidence="1">
    <location>
        <begin position="364"/>
        <end position="384"/>
    </location>
</feature>
<dbReference type="EMBL" id="CP036501">
    <property type="protein sequence ID" value="UZP74503.1"/>
    <property type="molecule type" value="Genomic_DNA"/>
</dbReference>
<dbReference type="Gene3D" id="3.30.70.1320">
    <property type="entry name" value="Multidrug efflux transporter AcrB pore domain like"/>
    <property type="match status" value="1"/>
</dbReference>
<keyword evidence="1" id="KW-0812">Transmembrane</keyword>
<feature type="transmembrane region" description="Helical" evidence="1">
    <location>
        <begin position="910"/>
        <end position="929"/>
    </location>
</feature>
<dbReference type="RefSeq" id="WP_279240950.1">
    <property type="nucleotide sequence ID" value="NZ_CP036501.1"/>
</dbReference>
<feature type="transmembrane region" description="Helical" evidence="1">
    <location>
        <begin position="390"/>
        <end position="414"/>
    </location>
</feature>
<feature type="transmembrane region" description="Helical" evidence="1">
    <location>
        <begin position="950"/>
        <end position="971"/>
    </location>
</feature>
<keyword evidence="3" id="KW-1185">Reference proteome</keyword>
<keyword evidence="1" id="KW-1133">Transmembrane helix</keyword>
<dbReference type="Proteomes" id="UP001317963">
    <property type="component" value="Chromosome"/>
</dbReference>
<dbReference type="PANTHER" id="PTHR32063:SF28">
    <property type="entry name" value="BLR2861 PROTEIN"/>
    <property type="match status" value="1"/>
</dbReference>
<dbReference type="SUPFAM" id="SSF82714">
    <property type="entry name" value="Multidrug efflux transporter AcrB TolC docking domain, DN and DC subdomains"/>
    <property type="match status" value="2"/>
</dbReference>
<dbReference type="Gene3D" id="3.30.70.1440">
    <property type="entry name" value="Multidrug efflux transporter AcrB pore domain"/>
    <property type="match status" value="1"/>
</dbReference>
<dbReference type="PANTHER" id="PTHR32063">
    <property type="match status" value="1"/>
</dbReference>
<feature type="transmembrane region" description="Helical" evidence="1">
    <location>
        <begin position="880"/>
        <end position="904"/>
    </location>
</feature>
<protein>
    <submittedName>
        <fullName evidence="2">Efflux RND transporter permease subunit</fullName>
    </submittedName>
</protein>